<protein>
    <submittedName>
        <fullName evidence="1">DUF2891 family protein</fullName>
    </submittedName>
</protein>
<gene>
    <name evidence="1" type="ORF">GQF63_00480</name>
</gene>
<dbReference type="Pfam" id="PF11199">
    <property type="entry name" value="DUF2891"/>
    <property type="match status" value="1"/>
</dbReference>
<comment type="caution">
    <text evidence="1">The sequence shown here is derived from an EMBL/GenBank/DDBJ whole genome shotgun (WGS) entry which is preliminary data.</text>
</comment>
<keyword evidence="2" id="KW-1185">Reference proteome</keyword>
<dbReference type="EMBL" id="WSQA01000001">
    <property type="protein sequence ID" value="MVZ60486.1"/>
    <property type="molecule type" value="Genomic_DNA"/>
</dbReference>
<organism evidence="1 2">
    <name type="scientific">Sphingobacterium humi</name>
    <dbReference type="NCBI Taxonomy" id="1796905"/>
    <lineage>
        <taxon>Bacteria</taxon>
        <taxon>Pseudomonadati</taxon>
        <taxon>Bacteroidota</taxon>
        <taxon>Sphingobacteriia</taxon>
        <taxon>Sphingobacteriales</taxon>
        <taxon>Sphingobacteriaceae</taxon>
        <taxon>Sphingobacterium</taxon>
    </lineage>
</organism>
<reference evidence="1 2" key="1">
    <citation type="submission" date="2019-12" db="EMBL/GenBank/DDBJ databases">
        <authorList>
            <person name="Dong K."/>
        </authorList>
    </citation>
    <scope>NUCLEOTIDE SEQUENCE [LARGE SCALE GENOMIC DNA]</scope>
    <source>
        <strain evidence="1 2">JCM 31225</strain>
    </source>
</reference>
<proteinExistence type="predicted"/>
<evidence type="ECO:0000313" key="2">
    <source>
        <dbReference type="Proteomes" id="UP000435036"/>
    </source>
</evidence>
<accession>A0A6N8KTU6</accession>
<dbReference type="RefSeq" id="WP_160367139.1">
    <property type="nucleotide sequence ID" value="NZ_WSQA01000001.1"/>
</dbReference>
<dbReference type="OrthoDB" id="9779797at2"/>
<dbReference type="AlphaFoldDB" id="A0A6N8KTU6"/>
<sequence length="371" mass="42084">MIIRISSICLLAGLLFSCEPQKEKNKTEVPEDVHLTASLAKDIFALPRHCLEVEYPNKMGQVLGSDADLKGPKQLRPIFYGCFDWHSSVHGYWSIIKLMKQFPELDANGEVRAFLNAHITPENVAIEQSFFEDPNNSDFERTYGWAWLFKLQEELHTWNDPDGKRWEAALNPLVNLLIAKYKEYLPKLVYPIRAGQHDNSAFGLSLSYDYAQTVGDDAFLKAIQEHGLRLFKDDKNCDLAYEPSGYDFLSPCFEEAFLMSKLMDVPAYQAWLKTFMPALFNKDFSLSPAIVKDRTDGKLVHLDGLNYSRAACLYGIVAKVPELESLKTIALEHLAFSVPNLSAPDDYMGSHWLGTFALYALAHKDQLEKGN</sequence>
<name>A0A6N8KTU6_9SPHI</name>
<evidence type="ECO:0000313" key="1">
    <source>
        <dbReference type="EMBL" id="MVZ60486.1"/>
    </source>
</evidence>
<dbReference type="InterPro" id="IPR021365">
    <property type="entry name" value="DUF2891"/>
</dbReference>
<dbReference type="PROSITE" id="PS51257">
    <property type="entry name" value="PROKAR_LIPOPROTEIN"/>
    <property type="match status" value="1"/>
</dbReference>
<dbReference type="Proteomes" id="UP000435036">
    <property type="component" value="Unassembled WGS sequence"/>
</dbReference>